<dbReference type="PROSITE" id="PS51257">
    <property type="entry name" value="PROKAR_LIPOPROTEIN"/>
    <property type="match status" value="1"/>
</dbReference>
<sequence>MTDQGKFARAVITLSSVVVAGCALTVTIKVMNTDTEAMYPPRLLDQEAVERQAAETVRGAGKMSRDGVSCPAAMEAKKGNKFDCDVQEGFNTKTVTVEVLDDQGRLSMNES</sequence>
<dbReference type="InterPro" id="IPR025637">
    <property type="entry name" value="DUF4333"/>
</dbReference>
<organism evidence="2 3">
    <name type="scientific">Streptomyces gelaticus</name>
    <dbReference type="NCBI Taxonomy" id="285446"/>
    <lineage>
        <taxon>Bacteria</taxon>
        <taxon>Bacillati</taxon>
        <taxon>Actinomycetota</taxon>
        <taxon>Actinomycetes</taxon>
        <taxon>Kitasatosporales</taxon>
        <taxon>Streptomycetaceae</taxon>
        <taxon>Streptomyces</taxon>
    </lineage>
</organism>
<accession>A0ABQ2W4T3</accession>
<protein>
    <recommendedName>
        <fullName evidence="1">DUF4333 domain-containing protein</fullName>
    </recommendedName>
</protein>
<evidence type="ECO:0000259" key="1">
    <source>
        <dbReference type="Pfam" id="PF14230"/>
    </source>
</evidence>
<feature type="domain" description="DUF4333" evidence="1">
    <location>
        <begin position="41"/>
        <end position="104"/>
    </location>
</feature>
<gene>
    <name evidence="2" type="ORF">GCM10015535_44180</name>
</gene>
<comment type="caution">
    <text evidence="2">The sequence shown here is derived from an EMBL/GenBank/DDBJ whole genome shotgun (WGS) entry which is preliminary data.</text>
</comment>
<keyword evidence="3" id="KW-1185">Reference proteome</keyword>
<dbReference type="RefSeq" id="WP_189545489.1">
    <property type="nucleotide sequence ID" value="NZ_BMTF01000015.1"/>
</dbReference>
<name>A0ABQ2W4T3_9ACTN</name>
<dbReference type="Pfam" id="PF14230">
    <property type="entry name" value="DUF4333"/>
    <property type="match status" value="1"/>
</dbReference>
<proteinExistence type="predicted"/>
<dbReference type="Proteomes" id="UP000660675">
    <property type="component" value="Unassembled WGS sequence"/>
</dbReference>
<evidence type="ECO:0000313" key="2">
    <source>
        <dbReference type="EMBL" id="GGV89720.1"/>
    </source>
</evidence>
<evidence type="ECO:0000313" key="3">
    <source>
        <dbReference type="Proteomes" id="UP000660675"/>
    </source>
</evidence>
<reference evidence="3" key="1">
    <citation type="journal article" date="2019" name="Int. J. Syst. Evol. Microbiol.">
        <title>The Global Catalogue of Microorganisms (GCM) 10K type strain sequencing project: providing services to taxonomists for standard genome sequencing and annotation.</title>
        <authorList>
            <consortium name="The Broad Institute Genomics Platform"/>
            <consortium name="The Broad Institute Genome Sequencing Center for Infectious Disease"/>
            <person name="Wu L."/>
            <person name="Ma J."/>
        </authorList>
    </citation>
    <scope>NUCLEOTIDE SEQUENCE [LARGE SCALE GENOMIC DNA]</scope>
    <source>
        <strain evidence="3">JCM 4376</strain>
    </source>
</reference>
<dbReference type="EMBL" id="BMTF01000015">
    <property type="protein sequence ID" value="GGV89720.1"/>
    <property type="molecule type" value="Genomic_DNA"/>
</dbReference>